<organism evidence="6 7">
    <name type="scientific">Steinernema glaseri</name>
    <dbReference type="NCBI Taxonomy" id="37863"/>
    <lineage>
        <taxon>Eukaryota</taxon>
        <taxon>Metazoa</taxon>
        <taxon>Ecdysozoa</taxon>
        <taxon>Nematoda</taxon>
        <taxon>Chromadorea</taxon>
        <taxon>Rhabditida</taxon>
        <taxon>Tylenchina</taxon>
        <taxon>Panagrolaimomorpha</taxon>
        <taxon>Strongyloidoidea</taxon>
        <taxon>Steinernematidae</taxon>
        <taxon>Steinernema</taxon>
    </lineage>
</organism>
<dbReference type="PANTHER" id="PTHR12446">
    <property type="entry name" value="TESMIN/TSO1-RELATED"/>
    <property type="match status" value="1"/>
</dbReference>
<evidence type="ECO:0000259" key="5">
    <source>
        <dbReference type="PROSITE" id="PS51634"/>
    </source>
</evidence>
<dbReference type="InterPro" id="IPR028307">
    <property type="entry name" value="Lin-54_fam"/>
</dbReference>
<name>A0A1I7ZJE5_9BILA</name>
<dbReference type="SMART" id="SM01114">
    <property type="entry name" value="CXC"/>
    <property type="match status" value="2"/>
</dbReference>
<evidence type="ECO:0000256" key="4">
    <source>
        <dbReference type="SAM" id="MobiDB-lite"/>
    </source>
</evidence>
<evidence type="ECO:0000256" key="3">
    <source>
        <dbReference type="ARBA" id="ARBA00023242"/>
    </source>
</evidence>
<comment type="subcellular location">
    <subcellularLocation>
        <location evidence="1">Nucleus</location>
    </subcellularLocation>
</comment>
<evidence type="ECO:0000256" key="1">
    <source>
        <dbReference type="ARBA" id="ARBA00004123"/>
    </source>
</evidence>
<dbReference type="GO" id="GO:0006355">
    <property type="term" value="P:regulation of DNA-templated transcription"/>
    <property type="evidence" value="ECO:0007669"/>
    <property type="project" value="TreeGrafter"/>
</dbReference>
<dbReference type="AlphaFoldDB" id="A0A1I7ZJE5"/>
<feature type="region of interest" description="Disordered" evidence="4">
    <location>
        <begin position="341"/>
        <end position="360"/>
    </location>
</feature>
<feature type="region of interest" description="Disordered" evidence="4">
    <location>
        <begin position="59"/>
        <end position="82"/>
    </location>
</feature>
<dbReference type="PROSITE" id="PS51634">
    <property type="entry name" value="CRC"/>
    <property type="match status" value="1"/>
</dbReference>
<accession>A0A1I7ZJE5</accession>
<dbReference type="InterPro" id="IPR005172">
    <property type="entry name" value="CRC"/>
</dbReference>
<dbReference type="Proteomes" id="UP000095287">
    <property type="component" value="Unplaced"/>
</dbReference>
<comment type="similarity">
    <text evidence="2">Belongs to the lin-54 family.</text>
</comment>
<evidence type="ECO:0000256" key="2">
    <source>
        <dbReference type="ARBA" id="ARBA00007267"/>
    </source>
</evidence>
<reference evidence="7" key="1">
    <citation type="submission" date="2016-11" db="UniProtKB">
        <authorList>
            <consortium name="WormBaseParasite"/>
        </authorList>
    </citation>
    <scope>IDENTIFICATION</scope>
</reference>
<keyword evidence="3" id="KW-0539">Nucleus</keyword>
<dbReference type="Pfam" id="PF03638">
    <property type="entry name" value="TCR"/>
    <property type="match status" value="2"/>
</dbReference>
<evidence type="ECO:0000313" key="7">
    <source>
        <dbReference type="WBParaSite" id="L893_g26785.t1"/>
    </source>
</evidence>
<protein>
    <submittedName>
        <fullName evidence="7">CRC domain-containing protein</fullName>
    </submittedName>
</protein>
<keyword evidence="6" id="KW-1185">Reference proteome</keyword>
<proteinExistence type="inferred from homology"/>
<feature type="compositionally biased region" description="Polar residues" evidence="4">
    <location>
        <begin position="347"/>
        <end position="360"/>
    </location>
</feature>
<dbReference type="GO" id="GO:0005634">
    <property type="term" value="C:nucleus"/>
    <property type="evidence" value="ECO:0007669"/>
    <property type="project" value="UniProtKB-SubCell"/>
</dbReference>
<dbReference type="WBParaSite" id="L893_g26785.t1">
    <property type="protein sequence ID" value="L893_g26785.t1"/>
    <property type="gene ID" value="L893_g26785"/>
</dbReference>
<evidence type="ECO:0000313" key="6">
    <source>
        <dbReference type="Proteomes" id="UP000095287"/>
    </source>
</evidence>
<dbReference type="InterPro" id="IPR033467">
    <property type="entry name" value="Tesmin/TSO1-like_CXC"/>
</dbReference>
<dbReference type="PANTHER" id="PTHR12446:SF34">
    <property type="entry name" value="PROTEIN LIN-54 HOMOLOG"/>
    <property type="match status" value="1"/>
</dbReference>
<sequence>MAERGGEPAEQRIPRHAGLMQYVDPTDEPFDGVVNVDDDVYFDEAAERTAYRSQLAAKRGAGPFPSPVYNPEPVYQQPAQGSQVRRVVVPRQAQPQPVAPPAESSYNKPKQVFRINRATGEAVAMRAWSGVMRQPARDTRLMETQNTLYRGQAVPYSPYAQSTSSSTYSGDDYTSDVMELVPSTYSGDDYTSDVMELVPSRSFTPACIPPPKSQPKKKLPAGARKPCNCNKSMCLKLYCDCFANGEFCRDCNCKDCHNNLDHEAERTRAIKASLERNPNAFKPKIGLLTKGKSDVERLHQKGCHCKKSNCLKNYCECFEAKVPCTDRCKCTSCRNTESDRASRQQEQKQTVQNQASTSQTPAPMVKSLLNGFHVSDEENDASAEAQADPKSFPWFYLTDEVVEATALCLIARLEEAEGKAEPVELECFVLKEFARCLEQIIDNAASHVKKEGDGLKLLPVPLPGSLPPVMPMATVKQEEEEDDEDIKVEVER</sequence>
<feature type="domain" description="CRC" evidence="5">
    <location>
        <begin position="223"/>
        <end position="338"/>
    </location>
</feature>